<reference evidence="2" key="1">
    <citation type="journal article" date="2019" name="Int. J. Syst. Evol. Microbiol.">
        <title>The Global Catalogue of Microorganisms (GCM) 10K type strain sequencing project: providing services to taxonomists for standard genome sequencing and annotation.</title>
        <authorList>
            <consortium name="The Broad Institute Genomics Platform"/>
            <consortium name="The Broad Institute Genome Sequencing Center for Infectious Disease"/>
            <person name="Wu L."/>
            <person name="Ma J."/>
        </authorList>
    </citation>
    <scope>NUCLEOTIDE SEQUENCE [LARGE SCALE GENOMIC DNA]</scope>
    <source>
        <strain evidence="2">NBRC 102520</strain>
    </source>
</reference>
<accession>A0ABQ6BDM7</accession>
<dbReference type="InterPro" id="IPR015424">
    <property type="entry name" value="PyrdxlP-dep_Trfase"/>
</dbReference>
<keyword evidence="2" id="KW-1185">Reference proteome</keyword>
<dbReference type="SUPFAM" id="SSF53383">
    <property type="entry name" value="PLP-dependent transferases"/>
    <property type="match status" value="1"/>
</dbReference>
<dbReference type="EMBL" id="BSOW01000032">
    <property type="protein sequence ID" value="GLR90263.1"/>
    <property type="molecule type" value="Genomic_DNA"/>
</dbReference>
<dbReference type="InterPro" id="IPR015421">
    <property type="entry name" value="PyrdxlP-dep_Trfase_major"/>
</dbReference>
<gene>
    <name evidence="1" type="ORF">GCM10007857_69770</name>
</gene>
<evidence type="ECO:0000313" key="1">
    <source>
        <dbReference type="EMBL" id="GLR90263.1"/>
    </source>
</evidence>
<sequence length="337" mass="36222">MQYGIPLIVDGAGLAPVFPNRWLCNGADLLIHSGGKYIRGPQSTGFLLGSEKLCRAAYLNGPPGQSFGRQMKVGKDEIVGAYVALKQWVAGGEAARSMDRWQACIAVLQQELLSMPGLSVEQIEPDSAFCNPRIAISWDVKAFPIDSDVIASRLSSARPRIVLHDCWQQPQLIVVDPTNLTPIEAKVVARSIVDAIADCRSPPAAPHQESFEDVAGSWQISIEFLHGAAAHTFVLSQDRQNVTGKHIGVEVSSICRGSIVGSTLRLISRLPADPMAMDYEFEGCLNGGILTGIVHLGASTPKHSGGMTFKRQFGQASWRGRRVPTSLATPGGQDGSR</sequence>
<evidence type="ECO:0008006" key="3">
    <source>
        <dbReference type="Google" id="ProtNLM"/>
    </source>
</evidence>
<dbReference type="Proteomes" id="UP001156905">
    <property type="component" value="Unassembled WGS sequence"/>
</dbReference>
<evidence type="ECO:0000313" key="2">
    <source>
        <dbReference type="Proteomes" id="UP001156905"/>
    </source>
</evidence>
<protein>
    <recommendedName>
        <fullName evidence="3">Aminotransferase class V domain-containing protein</fullName>
    </recommendedName>
</protein>
<comment type="caution">
    <text evidence="1">The sequence shown here is derived from an EMBL/GenBank/DDBJ whole genome shotgun (WGS) entry which is preliminary data.</text>
</comment>
<name>A0ABQ6BDM7_9BRAD</name>
<organism evidence="1 2">
    <name type="scientific">Bradyrhizobium iriomotense</name>
    <dbReference type="NCBI Taxonomy" id="441950"/>
    <lineage>
        <taxon>Bacteria</taxon>
        <taxon>Pseudomonadati</taxon>
        <taxon>Pseudomonadota</taxon>
        <taxon>Alphaproteobacteria</taxon>
        <taxon>Hyphomicrobiales</taxon>
        <taxon>Nitrobacteraceae</taxon>
        <taxon>Bradyrhizobium</taxon>
    </lineage>
</organism>
<dbReference type="Gene3D" id="3.40.640.10">
    <property type="entry name" value="Type I PLP-dependent aspartate aminotransferase-like (Major domain)"/>
    <property type="match status" value="1"/>
</dbReference>
<proteinExistence type="predicted"/>